<dbReference type="InterPro" id="IPR023393">
    <property type="entry name" value="START-like_dom_sf"/>
</dbReference>
<protein>
    <recommendedName>
        <fullName evidence="4">START domain-containing protein</fullName>
    </recommendedName>
</protein>
<accession>A0A1A9HZ71</accession>
<dbReference type="AlphaFoldDB" id="A0A1A9HZ71"/>
<gene>
    <name evidence="2" type="ORF">A8C56_06515</name>
</gene>
<sequence>MKRYINVAIALTALLFICKAAVANDFRLVKTANGVSLYERWVPHNGHTVRELKAAFEAPGVGLPDIIRLLKDADKGSVWNTRASQYKITRTKNNNIWLNYIRYKLPWPMDDQDCSLKFEAYPGSNSISFESVLHPVYPRLKNVSRLEGTSGSWMIENSANNKVRITYQILTNKSTDVPRWISDLIVYDQIITMLSKFKILLSNQ</sequence>
<organism evidence="2 3">
    <name type="scientific">Niabella ginsenosidivorans</name>
    <dbReference type="NCBI Taxonomy" id="1176587"/>
    <lineage>
        <taxon>Bacteria</taxon>
        <taxon>Pseudomonadati</taxon>
        <taxon>Bacteroidota</taxon>
        <taxon>Chitinophagia</taxon>
        <taxon>Chitinophagales</taxon>
        <taxon>Chitinophagaceae</taxon>
        <taxon>Niabella</taxon>
    </lineage>
</organism>
<evidence type="ECO:0000313" key="3">
    <source>
        <dbReference type="Proteomes" id="UP000077667"/>
    </source>
</evidence>
<feature type="signal peptide" evidence="1">
    <location>
        <begin position="1"/>
        <end position="23"/>
    </location>
</feature>
<dbReference type="SUPFAM" id="SSF55961">
    <property type="entry name" value="Bet v1-like"/>
    <property type="match status" value="1"/>
</dbReference>
<name>A0A1A9HZ71_9BACT</name>
<dbReference type="Proteomes" id="UP000077667">
    <property type="component" value="Chromosome"/>
</dbReference>
<evidence type="ECO:0000313" key="2">
    <source>
        <dbReference type="EMBL" id="ANH80676.1"/>
    </source>
</evidence>
<dbReference type="EMBL" id="CP015772">
    <property type="protein sequence ID" value="ANH80676.1"/>
    <property type="molecule type" value="Genomic_DNA"/>
</dbReference>
<evidence type="ECO:0008006" key="4">
    <source>
        <dbReference type="Google" id="ProtNLM"/>
    </source>
</evidence>
<dbReference type="OrthoDB" id="654678at2"/>
<reference evidence="2 3" key="1">
    <citation type="submission" date="2016-05" db="EMBL/GenBank/DDBJ databases">
        <title>Niabella ginsenosidivorans BS26 whole genome sequencing.</title>
        <authorList>
            <person name="Im W.T."/>
            <person name="Siddiqi M.Z."/>
        </authorList>
    </citation>
    <scope>NUCLEOTIDE SEQUENCE [LARGE SCALE GENOMIC DNA]</scope>
    <source>
        <strain evidence="2 3">BS26</strain>
    </source>
</reference>
<keyword evidence="1" id="KW-0732">Signal</keyword>
<dbReference type="RefSeq" id="WP_067753566.1">
    <property type="nucleotide sequence ID" value="NZ_CP015772.1"/>
</dbReference>
<dbReference type="KEGG" id="nia:A8C56_06515"/>
<dbReference type="STRING" id="1176587.A8C56_06515"/>
<dbReference type="Gene3D" id="3.30.530.20">
    <property type="match status" value="1"/>
</dbReference>
<feature type="chain" id="PRO_5008389622" description="START domain-containing protein" evidence="1">
    <location>
        <begin position="24"/>
        <end position="204"/>
    </location>
</feature>
<proteinExistence type="predicted"/>
<keyword evidence="3" id="KW-1185">Reference proteome</keyword>
<evidence type="ECO:0000256" key="1">
    <source>
        <dbReference type="SAM" id="SignalP"/>
    </source>
</evidence>